<accession>A0A388M2Q0</accession>
<name>A0A388M2Q0_CHABU</name>
<evidence type="ECO:0000256" key="2">
    <source>
        <dbReference type="ARBA" id="ARBA00022448"/>
    </source>
</evidence>
<feature type="compositionally biased region" description="Polar residues" evidence="6">
    <location>
        <begin position="389"/>
        <end position="404"/>
    </location>
</feature>
<evidence type="ECO:0000313" key="9">
    <source>
        <dbReference type="EMBL" id="GBG88816.1"/>
    </source>
</evidence>
<evidence type="ECO:0000256" key="1">
    <source>
        <dbReference type="ARBA" id="ARBA00004141"/>
    </source>
</evidence>
<dbReference type="InterPro" id="IPR036259">
    <property type="entry name" value="MFS_trans_sf"/>
</dbReference>
<evidence type="ECO:0000256" key="4">
    <source>
        <dbReference type="ARBA" id="ARBA00022989"/>
    </source>
</evidence>
<feature type="transmembrane region" description="Helical" evidence="7">
    <location>
        <begin position="237"/>
        <end position="260"/>
    </location>
</feature>
<feature type="transmembrane region" description="Helical" evidence="7">
    <location>
        <begin position="740"/>
        <end position="761"/>
    </location>
</feature>
<dbReference type="SUPFAM" id="SSF103473">
    <property type="entry name" value="MFS general substrate transporter"/>
    <property type="match status" value="2"/>
</dbReference>
<keyword evidence="5 7" id="KW-0472">Membrane</keyword>
<comment type="subcellular location">
    <subcellularLocation>
        <location evidence="1">Membrane</location>
        <topology evidence="1">Multi-pass membrane protein</topology>
    </subcellularLocation>
</comment>
<keyword evidence="10" id="KW-1185">Reference proteome</keyword>
<dbReference type="OrthoDB" id="4139357at2759"/>
<comment type="caution">
    <text evidence="9">The sequence shown here is derived from an EMBL/GenBank/DDBJ whole genome shotgun (WGS) entry which is preliminary data.</text>
</comment>
<dbReference type="Gene3D" id="1.20.1250.20">
    <property type="entry name" value="MFS general substrate transporter like domains"/>
    <property type="match status" value="2"/>
</dbReference>
<feature type="transmembrane region" description="Helical" evidence="7">
    <location>
        <begin position="115"/>
        <end position="140"/>
    </location>
</feature>
<feature type="transmembrane region" description="Helical" evidence="7">
    <location>
        <begin position="210"/>
        <end position="230"/>
    </location>
</feature>
<reference evidence="9 10" key="1">
    <citation type="journal article" date="2018" name="Cell">
        <title>The Chara Genome: Secondary Complexity and Implications for Plant Terrestrialization.</title>
        <authorList>
            <person name="Nishiyama T."/>
            <person name="Sakayama H."/>
            <person name="Vries J.D."/>
            <person name="Buschmann H."/>
            <person name="Saint-Marcoux D."/>
            <person name="Ullrich K.K."/>
            <person name="Haas F.B."/>
            <person name="Vanderstraeten L."/>
            <person name="Becker D."/>
            <person name="Lang D."/>
            <person name="Vosolsobe S."/>
            <person name="Rombauts S."/>
            <person name="Wilhelmsson P.K.I."/>
            <person name="Janitza P."/>
            <person name="Kern R."/>
            <person name="Heyl A."/>
            <person name="Rumpler F."/>
            <person name="Villalobos L.I.A.C."/>
            <person name="Clay J.M."/>
            <person name="Skokan R."/>
            <person name="Toyoda A."/>
            <person name="Suzuki Y."/>
            <person name="Kagoshima H."/>
            <person name="Schijlen E."/>
            <person name="Tajeshwar N."/>
            <person name="Catarino B."/>
            <person name="Hetherington A.J."/>
            <person name="Saltykova A."/>
            <person name="Bonnot C."/>
            <person name="Breuninger H."/>
            <person name="Symeonidi A."/>
            <person name="Radhakrishnan G.V."/>
            <person name="Van Nieuwerburgh F."/>
            <person name="Deforce D."/>
            <person name="Chang C."/>
            <person name="Karol K.G."/>
            <person name="Hedrich R."/>
            <person name="Ulvskov P."/>
            <person name="Glockner G."/>
            <person name="Delwiche C.F."/>
            <person name="Petrasek J."/>
            <person name="Van de Peer Y."/>
            <person name="Friml J."/>
            <person name="Beilby M."/>
            <person name="Dolan L."/>
            <person name="Kohara Y."/>
            <person name="Sugano S."/>
            <person name="Fujiyama A."/>
            <person name="Delaux P.-M."/>
            <person name="Quint M."/>
            <person name="TheiBen G."/>
            <person name="Hagemann M."/>
            <person name="Harholt J."/>
            <person name="Dunand C."/>
            <person name="Zachgo S."/>
            <person name="Langdale J."/>
            <person name="Maumus F."/>
            <person name="Straeten D.V.D."/>
            <person name="Gould S.B."/>
            <person name="Rensing S.A."/>
        </authorList>
    </citation>
    <scope>NUCLEOTIDE SEQUENCE [LARGE SCALE GENOMIC DNA]</scope>
    <source>
        <strain evidence="9 10">S276</strain>
    </source>
</reference>
<feature type="region of interest" description="Disordered" evidence="6">
    <location>
        <begin position="325"/>
        <end position="361"/>
    </location>
</feature>
<evidence type="ECO:0000256" key="5">
    <source>
        <dbReference type="ARBA" id="ARBA00023136"/>
    </source>
</evidence>
<proteinExistence type="predicted"/>
<gene>
    <name evidence="9" type="ORF">CBR_g48431</name>
</gene>
<feature type="region of interest" description="Disordered" evidence="6">
    <location>
        <begin position="427"/>
        <end position="456"/>
    </location>
</feature>
<dbReference type="Gramene" id="GBG88816">
    <property type="protein sequence ID" value="GBG88816"/>
    <property type="gene ID" value="CBR_g48431"/>
</dbReference>
<evidence type="ECO:0000259" key="8">
    <source>
        <dbReference type="PROSITE" id="PS50850"/>
    </source>
</evidence>
<feature type="transmembrane region" description="Helical" evidence="7">
    <location>
        <begin position="716"/>
        <end position="734"/>
    </location>
</feature>
<evidence type="ECO:0000256" key="6">
    <source>
        <dbReference type="SAM" id="MobiDB-lite"/>
    </source>
</evidence>
<evidence type="ECO:0000313" key="10">
    <source>
        <dbReference type="Proteomes" id="UP000265515"/>
    </source>
</evidence>
<keyword evidence="4 7" id="KW-1133">Transmembrane helix</keyword>
<sequence length="832" mass="87426">MDANPGIGGDPYRRGCQIDGDTGGRDWNVSNHGALTWSKRKKSGEGGGDVFEVDGWDVTGTDTGEKVEEKEDFCGIAQEQGGGASTEEEETESEAVMTVDDAINAIGFGRFQMALFVFAGLAWMGEATEATIMSFVGPAAQSEWGLAAGEQGLLATAVFAGMMIGSYTWGTVADVLGRKRTLIGSASLLLFAAVVSALSPSYWFLAGSRALVGVGLAGGPVLFALFMEFLPTVDRGFWLVAVAGFWTVGSVLVALLAWAVMPSLGWRWLLAFSAIPTGMVLGLSPFVPESPRFLIGRPEGSSRALQILTRIARVNGKELPNGLSLVPSKNAPLQQSHQSEPYGEGGKAGEGGEGGEVTGASTNMVPKVVRSKQKLPGTVTDSCELRRSGSGTSCTQISSETNEGYCTPGVEDMIEQGRAQPVLNALSPLQATGHRPERGVGTRVREPDATGKAPADSTYIMSKSFSGQTDTSSTEFATHPRATPYYDQVMAPALKEEEEPFDDKLGLEEQLLLQLDSNGGGDGNERGVAQGANKWTSTVAVLFSSGVRRTTLILWPIFFANAFTYYGLILITSQLAGIGAPAADAVHCNEPAKHQWAAGNLDFHSSIQIAPHQGLGAVPNGAGMQPLSGIYGFAESATAAPALHGVDANSRGERGKELIRCAASIQRSSLSDEPSGNGGDQGYRDVVISSLGELPGLLIAAVAVRTVGRKQVMMSMFAASTFSLLPLIGTSGSLRPSLVALYLFFARGAIMGCFTVAYLYAPEVYPSRARTTGLSIANGFARIGGLVCPFVAVELVRTCHLQLALILLAAVPGLAAIGVYFLPLETKGRAIN</sequence>
<keyword evidence="3 7" id="KW-0812">Transmembrane</keyword>
<dbReference type="AlphaFoldDB" id="A0A388M2Q0"/>
<dbReference type="EMBL" id="BFEA01000696">
    <property type="protein sequence ID" value="GBG88816.1"/>
    <property type="molecule type" value="Genomic_DNA"/>
</dbReference>
<dbReference type="PROSITE" id="PS50850">
    <property type="entry name" value="MFS"/>
    <property type="match status" value="1"/>
</dbReference>
<keyword evidence="2" id="KW-0813">Transport</keyword>
<dbReference type="PANTHER" id="PTHR23511:SF5">
    <property type="entry name" value="MAJOR FACILITATOR-TYPE TRANSPORTER HXNZ-RELATED"/>
    <property type="match status" value="1"/>
</dbReference>
<feature type="transmembrane region" description="Helical" evidence="7">
    <location>
        <begin position="804"/>
        <end position="822"/>
    </location>
</feature>
<dbReference type="Proteomes" id="UP000265515">
    <property type="component" value="Unassembled WGS sequence"/>
</dbReference>
<dbReference type="GO" id="GO:0016020">
    <property type="term" value="C:membrane"/>
    <property type="evidence" value="ECO:0007669"/>
    <property type="project" value="UniProtKB-SubCell"/>
</dbReference>
<feature type="transmembrane region" description="Helical" evidence="7">
    <location>
        <begin position="266"/>
        <end position="287"/>
    </location>
</feature>
<feature type="compositionally biased region" description="Basic and acidic residues" evidence="6">
    <location>
        <begin position="434"/>
        <end position="449"/>
    </location>
</feature>
<dbReference type="InterPro" id="IPR005828">
    <property type="entry name" value="MFS_sugar_transport-like"/>
</dbReference>
<feature type="transmembrane region" description="Helical" evidence="7">
    <location>
        <begin position="182"/>
        <end position="204"/>
    </location>
</feature>
<feature type="transmembrane region" description="Helical" evidence="7">
    <location>
        <begin position="773"/>
        <end position="792"/>
    </location>
</feature>
<dbReference type="GO" id="GO:0022857">
    <property type="term" value="F:transmembrane transporter activity"/>
    <property type="evidence" value="ECO:0007669"/>
    <property type="project" value="InterPro"/>
</dbReference>
<feature type="compositionally biased region" description="Gly residues" evidence="6">
    <location>
        <begin position="343"/>
        <end position="357"/>
    </location>
</feature>
<dbReference type="Pfam" id="PF00083">
    <property type="entry name" value="Sugar_tr"/>
    <property type="match status" value="1"/>
</dbReference>
<feature type="transmembrane region" description="Helical" evidence="7">
    <location>
        <begin position="686"/>
        <end position="704"/>
    </location>
</feature>
<feature type="domain" description="Major facilitator superfamily (MFS) profile" evidence="8">
    <location>
        <begin position="115"/>
        <end position="827"/>
    </location>
</feature>
<evidence type="ECO:0000256" key="7">
    <source>
        <dbReference type="SAM" id="Phobius"/>
    </source>
</evidence>
<dbReference type="OMA" id="IFFANAF"/>
<feature type="transmembrane region" description="Helical" evidence="7">
    <location>
        <begin position="152"/>
        <end position="170"/>
    </location>
</feature>
<dbReference type="InterPro" id="IPR020846">
    <property type="entry name" value="MFS_dom"/>
</dbReference>
<organism evidence="9 10">
    <name type="scientific">Chara braunii</name>
    <name type="common">Braun's stonewort</name>
    <dbReference type="NCBI Taxonomy" id="69332"/>
    <lineage>
        <taxon>Eukaryota</taxon>
        <taxon>Viridiplantae</taxon>
        <taxon>Streptophyta</taxon>
        <taxon>Charophyceae</taxon>
        <taxon>Charales</taxon>
        <taxon>Characeae</taxon>
        <taxon>Chara</taxon>
    </lineage>
</organism>
<feature type="transmembrane region" description="Helical" evidence="7">
    <location>
        <begin position="552"/>
        <end position="571"/>
    </location>
</feature>
<feature type="region of interest" description="Disordered" evidence="6">
    <location>
        <begin position="381"/>
        <end position="408"/>
    </location>
</feature>
<dbReference type="PANTHER" id="PTHR23511">
    <property type="entry name" value="SYNAPTIC VESICLE GLYCOPROTEIN 2"/>
    <property type="match status" value="1"/>
</dbReference>
<evidence type="ECO:0000256" key="3">
    <source>
        <dbReference type="ARBA" id="ARBA00022692"/>
    </source>
</evidence>
<dbReference type="STRING" id="69332.A0A388M2Q0"/>
<feature type="region of interest" description="Disordered" evidence="6">
    <location>
        <begin position="1"/>
        <end position="62"/>
    </location>
</feature>
<protein>
    <recommendedName>
        <fullName evidence="8">Major facilitator superfamily (MFS) profile domain-containing protein</fullName>
    </recommendedName>
</protein>